<dbReference type="GO" id="GO:0005886">
    <property type="term" value="C:plasma membrane"/>
    <property type="evidence" value="ECO:0007669"/>
    <property type="project" value="UniProtKB-SubCell"/>
</dbReference>
<comment type="caution">
    <text evidence="8">The sequence shown here is derived from an EMBL/GenBank/DDBJ whole genome shotgun (WGS) entry which is preliminary data.</text>
</comment>
<accession>X1INN6</accession>
<evidence type="ECO:0000256" key="1">
    <source>
        <dbReference type="ARBA" id="ARBA00004162"/>
    </source>
</evidence>
<name>X1INN6_9ZZZZ</name>
<evidence type="ECO:0000256" key="6">
    <source>
        <dbReference type="SAM" id="Phobius"/>
    </source>
</evidence>
<sequence>MQKLYRSRTDQKIAGICGGLSEIYHFDANLIRLGLVFIGLVTQIVPAVVTYLVAWIILPEGPPEEHE</sequence>
<dbReference type="InterPro" id="IPR007168">
    <property type="entry name" value="Phageshock_PspC_N"/>
</dbReference>
<dbReference type="Pfam" id="PF04024">
    <property type="entry name" value="PspC"/>
    <property type="match status" value="1"/>
</dbReference>
<keyword evidence="4 6" id="KW-1133">Transmembrane helix</keyword>
<evidence type="ECO:0000256" key="3">
    <source>
        <dbReference type="ARBA" id="ARBA00022692"/>
    </source>
</evidence>
<protein>
    <recommendedName>
        <fullName evidence="7">Phage shock protein PspC N-terminal domain-containing protein</fullName>
    </recommendedName>
</protein>
<evidence type="ECO:0000259" key="7">
    <source>
        <dbReference type="Pfam" id="PF04024"/>
    </source>
</evidence>
<keyword evidence="5 6" id="KW-0472">Membrane</keyword>
<reference evidence="8" key="1">
    <citation type="journal article" date="2014" name="Front. Microbiol.">
        <title>High frequency of phylogenetically diverse reductive dehalogenase-homologous genes in deep subseafloor sedimentary metagenomes.</title>
        <authorList>
            <person name="Kawai M."/>
            <person name="Futagami T."/>
            <person name="Toyoda A."/>
            <person name="Takaki Y."/>
            <person name="Nishi S."/>
            <person name="Hori S."/>
            <person name="Arai W."/>
            <person name="Tsubouchi T."/>
            <person name="Morono Y."/>
            <person name="Uchiyama I."/>
            <person name="Ito T."/>
            <person name="Fujiyama A."/>
            <person name="Inagaki F."/>
            <person name="Takami H."/>
        </authorList>
    </citation>
    <scope>NUCLEOTIDE SEQUENCE</scope>
    <source>
        <strain evidence="8">Expedition CK06-06</strain>
    </source>
</reference>
<keyword evidence="3 6" id="KW-0812">Transmembrane</keyword>
<gene>
    <name evidence="8" type="ORF">S03H2_52659</name>
</gene>
<proteinExistence type="predicted"/>
<evidence type="ECO:0000256" key="2">
    <source>
        <dbReference type="ARBA" id="ARBA00022475"/>
    </source>
</evidence>
<keyword evidence="2" id="KW-1003">Cell membrane</keyword>
<comment type="subcellular location">
    <subcellularLocation>
        <location evidence="1">Cell membrane</location>
        <topology evidence="1">Single-pass membrane protein</topology>
    </subcellularLocation>
</comment>
<feature type="transmembrane region" description="Helical" evidence="6">
    <location>
        <begin position="33"/>
        <end position="58"/>
    </location>
</feature>
<evidence type="ECO:0000256" key="4">
    <source>
        <dbReference type="ARBA" id="ARBA00022989"/>
    </source>
</evidence>
<organism evidence="8">
    <name type="scientific">marine sediment metagenome</name>
    <dbReference type="NCBI Taxonomy" id="412755"/>
    <lineage>
        <taxon>unclassified sequences</taxon>
        <taxon>metagenomes</taxon>
        <taxon>ecological metagenomes</taxon>
    </lineage>
</organism>
<dbReference type="PANTHER" id="PTHR33885:SF3">
    <property type="entry name" value="PHAGE SHOCK PROTEIN C"/>
    <property type="match status" value="1"/>
</dbReference>
<dbReference type="EMBL" id="BARU01033462">
    <property type="protein sequence ID" value="GAH67734.1"/>
    <property type="molecule type" value="Genomic_DNA"/>
</dbReference>
<dbReference type="AlphaFoldDB" id="X1INN6"/>
<dbReference type="PANTHER" id="PTHR33885">
    <property type="entry name" value="PHAGE SHOCK PROTEIN C"/>
    <property type="match status" value="1"/>
</dbReference>
<feature type="domain" description="Phage shock protein PspC N-terminal" evidence="7">
    <location>
        <begin position="2"/>
        <end position="60"/>
    </location>
</feature>
<evidence type="ECO:0000256" key="5">
    <source>
        <dbReference type="ARBA" id="ARBA00023136"/>
    </source>
</evidence>
<dbReference type="InterPro" id="IPR052027">
    <property type="entry name" value="PspC"/>
</dbReference>
<evidence type="ECO:0000313" key="8">
    <source>
        <dbReference type="EMBL" id="GAH67734.1"/>
    </source>
</evidence>